<name>A0A550CCI5_9AGAR</name>
<gene>
    <name evidence="2" type="ORF">BD626DRAFT_630709</name>
</gene>
<accession>A0A550CCI5</accession>
<evidence type="ECO:0000256" key="1">
    <source>
        <dbReference type="SAM" id="MobiDB-lite"/>
    </source>
</evidence>
<keyword evidence="3" id="KW-1185">Reference proteome</keyword>
<proteinExistence type="predicted"/>
<reference evidence="2 3" key="1">
    <citation type="journal article" date="2019" name="New Phytol.">
        <title>Comparative genomics reveals unique wood-decay strategies and fruiting body development in the Schizophyllaceae.</title>
        <authorList>
            <person name="Almasi E."/>
            <person name="Sahu N."/>
            <person name="Krizsan K."/>
            <person name="Balint B."/>
            <person name="Kovacs G.M."/>
            <person name="Kiss B."/>
            <person name="Cseklye J."/>
            <person name="Drula E."/>
            <person name="Henrissat B."/>
            <person name="Nagy I."/>
            <person name="Chovatia M."/>
            <person name="Adam C."/>
            <person name="LaButti K."/>
            <person name="Lipzen A."/>
            <person name="Riley R."/>
            <person name="Grigoriev I.V."/>
            <person name="Nagy L.G."/>
        </authorList>
    </citation>
    <scope>NUCLEOTIDE SEQUENCE [LARGE SCALE GENOMIC DNA]</scope>
    <source>
        <strain evidence="2 3">NL-1724</strain>
    </source>
</reference>
<organism evidence="2 3">
    <name type="scientific">Schizophyllum amplum</name>
    <dbReference type="NCBI Taxonomy" id="97359"/>
    <lineage>
        <taxon>Eukaryota</taxon>
        <taxon>Fungi</taxon>
        <taxon>Dikarya</taxon>
        <taxon>Basidiomycota</taxon>
        <taxon>Agaricomycotina</taxon>
        <taxon>Agaricomycetes</taxon>
        <taxon>Agaricomycetidae</taxon>
        <taxon>Agaricales</taxon>
        <taxon>Schizophyllaceae</taxon>
        <taxon>Schizophyllum</taxon>
    </lineage>
</organism>
<dbReference type="EMBL" id="VDMD01000012">
    <property type="protein sequence ID" value="TRM62523.1"/>
    <property type="molecule type" value="Genomic_DNA"/>
</dbReference>
<sequence length="171" mass="18697">MVTVAQVWVRLLLSDSDIRNYYDVQRNKLESRRLNCNVAHAKLENLNASKKEKEFLCPGYDVCAHTHQLQESEASLLREVIAFLVTAGGKEDKDKEKSCKMSVSCQASSLGLSKENLADEADEKEPVTGRDGCDKFASLEELGKEDNGHGPAIHEAATAPAPPQGALAARE</sequence>
<comment type="caution">
    <text evidence="2">The sequence shown here is derived from an EMBL/GenBank/DDBJ whole genome shotgun (WGS) entry which is preliminary data.</text>
</comment>
<dbReference type="AlphaFoldDB" id="A0A550CCI5"/>
<evidence type="ECO:0000313" key="2">
    <source>
        <dbReference type="EMBL" id="TRM62523.1"/>
    </source>
</evidence>
<feature type="compositionally biased region" description="Basic and acidic residues" evidence="1">
    <location>
        <begin position="124"/>
        <end position="148"/>
    </location>
</feature>
<dbReference type="Proteomes" id="UP000320762">
    <property type="component" value="Unassembled WGS sequence"/>
</dbReference>
<protein>
    <submittedName>
        <fullName evidence="2">Uncharacterized protein</fullName>
    </submittedName>
</protein>
<feature type="region of interest" description="Disordered" evidence="1">
    <location>
        <begin position="114"/>
        <end position="171"/>
    </location>
</feature>
<evidence type="ECO:0000313" key="3">
    <source>
        <dbReference type="Proteomes" id="UP000320762"/>
    </source>
</evidence>